<protein>
    <submittedName>
        <fullName evidence="2">Uncharacterized protein</fullName>
    </submittedName>
</protein>
<feature type="compositionally biased region" description="Basic and acidic residues" evidence="1">
    <location>
        <begin position="135"/>
        <end position="150"/>
    </location>
</feature>
<comment type="caution">
    <text evidence="2">The sequence shown here is derived from an EMBL/GenBank/DDBJ whole genome shotgun (WGS) entry which is preliminary data.</text>
</comment>
<organism evidence="2 3">
    <name type="scientific">Dreissena polymorpha</name>
    <name type="common">Zebra mussel</name>
    <name type="synonym">Mytilus polymorpha</name>
    <dbReference type="NCBI Taxonomy" id="45954"/>
    <lineage>
        <taxon>Eukaryota</taxon>
        <taxon>Metazoa</taxon>
        <taxon>Spiralia</taxon>
        <taxon>Lophotrochozoa</taxon>
        <taxon>Mollusca</taxon>
        <taxon>Bivalvia</taxon>
        <taxon>Autobranchia</taxon>
        <taxon>Heteroconchia</taxon>
        <taxon>Euheterodonta</taxon>
        <taxon>Imparidentia</taxon>
        <taxon>Neoheterodontei</taxon>
        <taxon>Myida</taxon>
        <taxon>Dreissenoidea</taxon>
        <taxon>Dreissenidae</taxon>
        <taxon>Dreissena</taxon>
    </lineage>
</organism>
<reference evidence="2" key="2">
    <citation type="submission" date="2020-11" db="EMBL/GenBank/DDBJ databases">
        <authorList>
            <person name="McCartney M.A."/>
            <person name="Auch B."/>
            <person name="Kono T."/>
            <person name="Mallez S."/>
            <person name="Becker A."/>
            <person name="Gohl D.M."/>
            <person name="Silverstein K.A.T."/>
            <person name="Koren S."/>
            <person name="Bechman K.B."/>
            <person name="Herman A."/>
            <person name="Abrahante J.E."/>
            <person name="Garbe J."/>
        </authorList>
    </citation>
    <scope>NUCLEOTIDE SEQUENCE</scope>
    <source>
        <strain evidence="2">Duluth1</strain>
        <tissue evidence="2">Whole animal</tissue>
    </source>
</reference>
<accession>A0A9D4MRI7</accession>
<dbReference type="Proteomes" id="UP000828390">
    <property type="component" value="Unassembled WGS sequence"/>
</dbReference>
<proteinExistence type="predicted"/>
<reference evidence="2" key="1">
    <citation type="journal article" date="2019" name="bioRxiv">
        <title>The Genome of the Zebra Mussel, Dreissena polymorpha: A Resource for Invasive Species Research.</title>
        <authorList>
            <person name="McCartney M.A."/>
            <person name="Auch B."/>
            <person name="Kono T."/>
            <person name="Mallez S."/>
            <person name="Zhang Y."/>
            <person name="Obille A."/>
            <person name="Becker A."/>
            <person name="Abrahante J.E."/>
            <person name="Garbe J."/>
            <person name="Badalamenti J.P."/>
            <person name="Herman A."/>
            <person name="Mangelson H."/>
            <person name="Liachko I."/>
            <person name="Sullivan S."/>
            <person name="Sone E.D."/>
            <person name="Koren S."/>
            <person name="Silverstein K.A.T."/>
            <person name="Beckman K.B."/>
            <person name="Gohl D.M."/>
        </authorList>
    </citation>
    <scope>NUCLEOTIDE SEQUENCE</scope>
    <source>
        <strain evidence="2">Duluth1</strain>
        <tissue evidence="2">Whole animal</tissue>
    </source>
</reference>
<evidence type="ECO:0000256" key="1">
    <source>
        <dbReference type="SAM" id="MobiDB-lite"/>
    </source>
</evidence>
<dbReference type="AlphaFoldDB" id="A0A9D4MRI7"/>
<feature type="region of interest" description="Disordered" evidence="1">
    <location>
        <begin position="96"/>
        <end position="174"/>
    </location>
</feature>
<sequence length="190" mass="21182">MIGQKLKTALPTGGHVFQQIGTTFKLNQDIIKTNILTNFELVGDFIGTKLLTKFHEDGTRNQMLTDRRTKTGHKSSPEQSGELKIYSKLLQVNDIIGSSTESTPDSESYEIVNKSDRESSGEEQEGSPLETLGSKTREEENNDDETKNDAEKEEEGDCIEEVLLDDISKPSEVDTTVRKRLVKAEDTVDS</sequence>
<evidence type="ECO:0000313" key="2">
    <source>
        <dbReference type="EMBL" id="KAH3882258.1"/>
    </source>
</evidence>
<feature type="region of interest" description="Disordered" evidence="1">
    <location>
        <begin position="61"/>
        <end position="83"/>
    </location>
</feature>
<dbReference type="EMBL" id="JAIWYP010000001">
    <property type="protein sequence ID" value="KAH3882258.1"/>
    <property type="molecule type" value="Genomic_DNA"/>
</dbReference>
<evidence type="ECO:0000313" key="3">
    <source>
        <dbReference type="Proteomes" id="UP000828390"/>
    </source>
</evidence>
<feature type="compositionally biased region" description="Acidic residues" evidence="1">
    <location>
        <begin position="151"/>
        <end position="164"/>
    </location>
</feature>
<keyword evidence="3" id="KW-1185">Reference proteome</keyword>
<feature type="compositionally biased region" description="Polar residues" evidence="1">
    <location>
        <begin position="96"/>
        <end position="106"/>
    </location>
</feature>
<gene>
    <name evidence="2" type="ORF">DPMN_006192</name>
</gene>
<name>A0A9D4MRI7_DREPO</name>